<dbReference type="EMBL" id="KB007939">
    <property type="protein sequence ID" value="ELR19095.1"/>
    <property type="molecule type" value="Genomic_DNA"/>
</dbReference>
<dbReference type="GeneID" id="14919867"/>
<dbReference type="AlphaFoldDB" id="L8H1J3"/>
<evidence type="ECO:0000313" key="3">
    <source>
        <dbReference type="Proteomes" id="UP000011083"/>
    </source>
</evidence>
<evidence type="ECO:0000313" key="2">
    <source>
        <dbReference type="EMBL" id="ELR19095.1"/>
    </source>
</evidence>
<dbReference type="Proteomes" id="UP000011083">
    <property type="component" value="Unassembled WGS sequence"/>
</dbReference>
<feature type="region of interest" description="Disordered" evidence="1">
    <location>
        <begin position="37"/>
        <end position="123"/>
    </location>
</feature>
<dbReference type="KEGG" id="acan:ACA1_237550"/>
<name>L8H1J3_ACACF</name>
<feature type="compositionally biased region" description="Low complexity" evidence="1">
    <location>
        <begin position="105"/>
        <end position="118"/>
    </location>
</feature>
<sequence length="192" mass="20366">MMRGERLKEVVSSLVDEARRERRNDENVAMVGLIVERVKDEDIAGSGNSATSSGGSNSGSGSGGRWRGEAPEATMMLREGEWRCVGGRSGVERRDDDEGDDQDHTTTATTSAAQAEGAGSKGTGGVLMVDQQAAPVAAEQKGKSFMAGFYTPHMDKYAFGTDTLVFELHVQVGGAHIPGSPFLLAFFNPLLP</sequence>
<dbReference type="RefSeq" id="XP_004341159.1">
    <property type="nucleotide sequence ID" value="XM_004341111.1"/>
</dbReference>
<keyword evidence="3" id="KW-1185">Reference proteome</keyword>
<reference evidence="2 3" key="1">
    <citation type="journal article" date="2013" name="Genome Biol.">
        <title>Genome of Acanthamoeba castellanii highlights extensive lateral gene transfer and early evolution of tyrosine kinase signaling.</title>
        <authorList>
            <person name="Clarke M."/>
            <person name="Lohan A.J."/>
            <person name="Liu B."/>
            <person name="Lagkouvardos I."/>
            <person name="Roy S."/>
            <person name="Zafar N."/>
            <person name="Bertelli C."/>
            <person name="Schilde C."/>
            <person name="Kianianmomeni A."/>
            <person name="Burglin T.R."/>
            <person name="Frech C."/>
            <person name="Turcotte B."/>
            <person name="Kopec K.O."/>
            <person name="Synnott J.M."/>
            <person name="Choo C."/>
            <person name="Paponov I."/>
            <person name="Finkler A."/>
            <person name="Soon Heng Tan C."/>
            <person name="Hutchins A.P."/>
            <person name="Weinmeier T."/>
            <person name="Rattei T."/>
            <person name="Chu J.S."/>
            <person name="Gimenez G."/>
            <person name="Irimia M."/>
            <person name="Rigden D.J."/>
            <person name="Fitzpatrick D.A."/>
            <person name="Lorenzo-Morales J."/>
            <person name="Bateman A."/>
            <person name="Chiu C.H."/>
            <person name="Tang P."/>
            <person name="Hegemann P."/>
            <person name="Fromm H."/>
            <person name="Raoult D."/>
            <person name="Greub G."/>
            <person name="Miranda-Saavedra D."/>
            <person name="Chen N."/>
            <person name="Nash P."/>
            <person name="Ginger M.L."/>
            <person name="Horn M."/>
            <person name="Schaap P."/>
            <person name="Caler L."/>
            <person name="Loftus B."/>
        </authorList>
    </citation>
    <scope>NUCLEOTIDE SEQUENCE [LARGE SCALE GENOMIC DNA]</scope>
    <source>
        <strain evidence="2 3">Neff</strain>
    </source>
</reference>
<organism evidence="2 3">
    <name type="scientific">Acanthamoeba castellanii (strain ATCC 30010 / Neff)</name>
    <dbReference type="NCBI Taxonomy" id="1257118"/>
    <lineage>
        <taxon>Eukaryota</taxon>
        <taxon>Amoebozoa</taxon>
        <taxon>Discosea</taxon>
        <taxon>Longamoebia</taxon>
        <taxon>Centramoebida</taxon>
        <taxon>Acanthamoebidae</taxon>
        <taxon>Acanthamoeba</taxon>
    </lineage>
</organism>
<accession>L8H1J3</accession>
<gene>
    <name evidence="2" type="ORF">ACA1_237550</name>
</gene>
<proteinExistence type="predicted"/>
<feature type="compositionally biased region" description="Gly residues" evidence="1">
    <location>
        <begin position="56"/>
        <end position="65"/>
    </location>
</feature>
<dbReference type="VEuPathDB" id="AmoebaDB:ACA1_237550"/>
<evidence type="ECO:0000256" key="1">
    <source>
        <dbReference type="SAM" id="MobiDB-lite"/>
    </source>
</evidence>
<protein>
    <submittedName>
        <fullName evidence="2">Uncharacterized protein</fullName>
    </submittedName>
</protein>
<feature type="compositionally biased region" description="Low complexity" evidence="1">
    <location>
        <begin position="44"/>
        <end position="55"/>
    </location>
</feature>